<evidence type="ECO:0000313" key="5">
    <source>
        <dbReference type="EMBL" id="CAL5998643.1"/>
    </source>
</evidence>
<protein>
    <submittedName>
        <fullName evidence="4">Uncharacterized protein</fullName>
    </submittedName>
</protein>
<evidence type="ECO:0000256" key="3">
    <source>
        <dbReference type="SAM" id="Coils"/>
    </source>
</evidence>
<dbReference type="Gene3D" id="3.80.10.10">
    <property type="entry name" value="Ribonuclease Inhibitor"/>
    <property type="match status" value="2"/>
</dbReference>
<dbReference type="Pfam" id="PF12799">
    <property type="entry name" value="LRR_4"/>
    <property type="match status" value="1"/>
</dbReference>
<keyword evidence="1" id="KW-0433">Leucine-rich repeat</keyword>
<dbReference type="InterPro" id="IPR025875">
    <property type="entry name" value="Leu-rich_rpt_4"/>
</dbReference>
<accession>A0AA86N4S5</accession>
<organism evidence="4">
    <name type="scientific">Hexamita inflata</name>
    <dbReference type="NCBI Taxonomy" id="28002"/>
    <lineage>
        <taxon>Eukaryota</taxon>
        <taxon>Metamonada</taxon>
        <taxon>Diplomonadida</taxon>
        <taxon>Hexamitidae</taxon>
        <taxon>Hexamitinae</taxon>
        <taxon>Hexamita</taxon>
    </lineage>
</organism>
<keyword evidence="3" id="KW-0175">Coiled coil</keyword>
<evidence type="ECO:0000313" key="4">
    <source>
        <dbReference type="EMBL" id="CAI9912736.1"/>
    </source>
</evidence>
<reference evidence="4" key="1">
    <citation type="submission" date="2023-06" db="EMBL/GenBank/DDBJ databases">
        <authorList>
            <person name="Kurt Z."/>
        </authorList>
    </citation>
    <scope>NUCLEOTIDE SEQUENCE</scope>
</reference>
<dbReference type="AlphaFoldDB" id="A0AA86N4S5"/>
<keyword evidence="2" id="KW-0677">Repeat</keyword>
<evidence type="ECO:0000256" key="1">
    <source>
        <dbReference type="ARBA" id="ARBA00022614"/>
    </source>
</evidence>
<dbReference type="PANTHER" id="PTHR46652:SF3">
    <property type="entry name" value="LEUCINE-RICH REPEAT-CONTAINING PROTEIN 9"/>
    <property type="match status" value="1"/>
</dbReference>
<dbReference type="EMBL" id="CATOUU010000003">
    <property type="protein sequence ID" value="CAI9912736.1"/>
    <property type="molecule type" value="Genomic_DNA"/>
</dbReference>
<comment type="caution">
    <text evidence="4">The sequence shown here is derived from an EMBL/GenBank/DDBJ whole genome shotgun (WGS) entry which is preliminary data.</text>
</comment>
<reference evidence="5 6" key="2">
    <citation type="submission" date="2024-07" db="EMBL/GenBank/DDBJ databases">
        <authorList>
            <person name="Akdeniz Z."/>
        </authorList>
    </citation>
    <scope>NUCLEOTIDE SEQUENCE [LARGE SCALE GENOMIC DNA]</scope>
</reference>
<evidence type="ECO:0000313" key="6">
    <source>
        <dbReference type="Proteomes" id="UP001642409"/>
    </source>
</evidence>
<evidence type="ECO:0000256" key="2">
    <source>
        <dbReference type="ARBA" id="ARBA00022737"/>
    </source>
</evidence>
<gene>
    <name evidence="5" type="ORF">HINF_LOCUS15836</name>
    <name evidence="4" type="ORF">HINF_LOCUS381</name>
</gene>
<dbReference type="InterPro" id="IPR001611">
    <property type="entry name" value="Leu-rich_rpt"/>
</dbReference>
<dbReference type="PROSITE" id="PS51450">
    <property type="entry name" value="LRR"/>
    <property type="match status" value="6"/>
</dbReference>
<proteinExistence type="predicted"/>
<feature type="coiled-coil region" evidence="3">
    <location>
        <begin position="3"/>
        <end position="30"/>
    </location>
</feature>
<dbReference type="PANTHER" id="PTHR46652">
    <property type="entry name" value="LEUCINE-RICH REPEAT AND IQ DOMAIN-CONTAINING PROTEIN 1-RELATED"/>
    <property type="match status" value="1"/>
</dbReference>
<dbReference type="InterPro" id="IPR050836">
    <property type="entry name" value="SDS22/Internalin_LRR"/>
</dbReference>
<dbReference type="EMBL" id="CAXDID020000038">
    <property type="protein sequence ID" value="CAL5998643.1"/>
    <property type="molecule type" value="Genomic_DNA"/>
</dbReference>
<dbReference type="Proteomes" id="UP001642409">
    <property type="component" value="Unassembled WGS sequence"/>
</dbReference>
<dbReference type="InterPro" id="IPR032675">
    <property type="entry name" value="LRR_dom_sf"/>
</dbReference>
<sequence length="535" mass="61796">MELPNQLQQIENAKQMLEQYDHRIENEDLNLGSYTQFDFSFLQHLEIHKLTIWYCSDNVLLVSSTIKELDLSSCDITNIDELQLDNLEVLNVSMNKLTEIINIGRFKKLKSLDLSLNRHINLSGIQSLKNLEVLDIHLCYKVENFSLLTQLPSLKELNMREGYANLSVLKDMVQLTKLNVCNNQLEDINLLSSLINLEYLDICYNKIVDADPLKFLVKLTKLDISGLDLQNFSFLKSLKNLRKLGFTSQNKNYNQISDLVQLTKLHLECCDLNNINFLSSLKNLEYLNLHGNHGIDLTALQHLEKLSYLDIGGCYHRGCYHFCYTEEIPLAIDISPLKYVVTLKQLDLRYSELNSISALKHLVHLQQLNLEGNECLVDITPLQYLTQLNTLSLMSCNVYEISALRPLVNLVSLNLESKQTINLNPLNKLVKLTSLEVREADFKTIEDHPNFKELVLNKYMKESSDYVHISVRKMDTIDTGTTALRTNQTKYQSFKARYNLTKLQIDSLLQQQVRKQESFFNNIAQLFNILCEAFQ</sequence>
<dbReference type="SUPFAM" id="SSF52058">
    <property type="entry name" value="L domain-like"/>
    <property type="match status" value="2"/>
</dbReference>
<name>A0AA86N4S5_9EUKA</name>
<keyword evidence="6" id="KW-1185">Reference proteome</keyword>